<comment type="similarity">
    <text evidence="1">Belongs to the DprA/Smf family.</text>
</comment>
<keyword evidence="5" id="KW-1185">Reference proteome</keyword>
<name>A0ABY8QFV2_9RHOB</name>
<dbReference type="Proteomes" id="UP001241605">
    <property type="component" value="Chromosome"/>
</dbReference>
<dbReference type="Pfam" id="PF17782">
    <property type="entry name" value="WHD_DprA"/>
    <property type="match status" value="1"/>
</dbReference>
<dbReference type="Gene3D" id="1.10.10.10">
    <property type="entry name" value="Winged helix-like DNA-binding domain superfamily/Winged helix DNA-binding domain"/>
    <property type="match status" value="1"/>
</dbReference>
<dbReference type="InterPro" id="IPR041614">
    <property type="entry name" value="DprA_WH"/>
</dbReference>
<dbReference type="Pfam" id="PF21102">
    <property type="entry name" value="DprA_N"/>
    <property type="match status" value="1"/>
</dbReference>
<protein>
    <submittedName>
        <fullName evidence="4">DNA-processing protein DprA</fullName>
    </submittedName>
</protein>
<dbReference type="RefSeq" id="WP_282300124.1">
    <property type="nucleotide sequence ID" value="NZ_CP124616.1"/>
</dbReference>
<evidence type="ECO:0000313" key="4">
    <source>
        <dbReference type="EMBL" id="WGW03491.1"/>
    </source>
</evidence>
<feature type="domain" description="Smf/DprA SLOG" evidence="2">
    <location>
        <begin position="89"/>
        <end position="296"/>
    </location>
</feature>
<accession>A0ABY8QFV2</accession>
<dbReference type="Pfam" id="PF02481">
    <property type="entry name" value="DNA_processg_A"/>
    <property type="match status" value="1"/>
</dbReference>
<proteinExistence type="inferred from homology"/>
<dbReference type="NCBIfam" id="TIGR00732">
    <property type="entry name" value="dprA"/>
    <property type="match status" value="1"/>
</dbReference>
<gene>
    <name evidence="4" type="primary">dprA</name>
    <name evidence="4" type="ORF">QF118_16420</name>
</gene>
<dbReference type="InterPro" id="IPR036388">
    <property type="entry name" value="WH-like_DNA-bd_sf"/>
</dbReference>
<dbReference type="EMBL" id="CP124616">
    <property type="protein sequence ID" value="WGW03491.1"/>
    <property type="molecule type" value="Genomic_DNA"/>
</dbReference>
<feature type="domain" description="DprA winged helix" evidence="3">
    <location>
        <begin position="332"/>
        <end position="391"/>
    </location>
</feature>
<dbReference type="SUPFAM" id="SSF102405">
    <property type="entry name" value="MCP/YpsA-like"/>
    <property type="match status" value="1"/>
</dbReference>
<evidence type="ECO:0000313" key="5">
    <source>
        <dbReference type="Proteomes" id="UP001241605"/>
    </source>
</evidence>
<dbReference type="PANTHER" id="PTHR43022:SF1">
    <property type="entry name" value="PROTEIN SMF"/>
    <property type="match status" value="1"/>
</dbReference>
<reference evidence="4 5" key="1">
    <citation type="submission" date="2023-05" db="EMBL/GenBank/DDBJ databases">
        <title>YMD87, complete Genome.</title>
        <authorList>
            <person name="Zhang J."/>
            <person name="Xu X."/>
        </authorList>
    </citation>
    <scope>NUCLEOTIDE SEQUENCE [LARGE SCALE GENOMIC DNA]</scope>
    <source>
        <strain evidence="4 5">YMD87</strain>
    </source>
</reference>
<dbReference type="PANTHER" id="PTHR43022">
    <property type="entry name" value="PROTEIN SMF"/>
    <property type="match status" value="1"/>
</dbReference>
<evidence type="ECO:0000259" key="3">
    <source>
        <dbReference type="Pfam" id="PF17782"/>
    </source>
</evidence>
<evidence type="ECO:0000256" key="1">
    <source>
        <dbReference type="ARBA" id="ARBA00006525"/>
    </source>
</evidence>
<evidence type="ECO:0000259" key="2">
    <source>
        <dbReference type="Pfam" id="PF02481"/>
    </source>
</evidence>
<organism evidence="4 5">
    <name type="scientific">Tropicibacter oceani</name>
    <dbReference type="NCBI Taxonomy" id="3058420"/>
    <lineage>
        <taxon>Bacteria</taxon>
        <taxon>Pseudomonadati</taxon>
        <taxon>Pseudomonadota</taxon>
        <taxon>Alphaproteobacteria</taxon>
        <taxon>Rhodobacterales</taxon>
        <taxon>Roseobacteraceae</taxon>
        <taxon>Tropicibacter</taxon>
    </lineage>
</organism>
<dbReference type="InterPro" id="IPR057666">
    <property type="entry name" value="DrpA_SLOG"/>
</dbReference>
<dbReference type="InterPro" id="IPR003488">
    <property type="entry name" value="DprA"/>
</dbReference>
<sequence length="399" mass="42278">MFEDSYSSTHPPLPPTTEDDRVSWLRLLRSRRVGVATFWRLMGEHGTAQAALQALPEVARAAGVAKYDICPEGVVLAEMKAARLKGARMICLGDPNYPPDLAQLSDAPPILWVIGNPQVLTRPMVALVGARNASSLGLRMARTLAEGLAEAGYVVSSGLARGIDTASHLAALKGGTVATMAGGVDVLYPSENTRLGEQIVEEGGARISEQPMGLQPVARHFPTRNRIVSGLSRAVVVVEAAAKSGSLITARNALDQGRDVLAVPGHPLDARAGGCNILIRDGARLVRHVEDVIEALPAIDAPQQRQLDLPMPHRVAGPAPRKAPPEIPAPPAERRTLQDNAQLHSQILARLGPSPLAEDQLIRDLGAPSGAVSPALTDLEIEGRIQRQPGGLLALILPR</sequence>
<dbReference type="Gene3D" id="3.40.50.450">
    <property type="match status" value="1"/>
</dbReference>